<feature type="transmembrane region" description="Helical" evidence="9">
    <location>
        <begin position="209"/>
        <end position="230"/>
    </location>
</feature>
<dbReference type="GO" id="GO:0031201">
    <property type="term" value="C:SNARE complex"/>
    <property type="evidence" value="ECO:0007669"/>
    <property type="project" value="TreeGrafter"/>
</dbReference>
<proteinExistence type="predicted"/>
<keyword evidence="4" id="KW-0653">Protein transport</keyword>
<keyword evidence="3 9" id="KW-0812">Transmembrane</keyword>
<feature type="domain" description="T-SNARE coiled-coil homology" evidence="10">
    <location>
        <begin position="138"/>
        <end position="200"/>
    </location>
</feature>
<feature type="coiled-coil region" evidence="7">
    <location>
        <begin position="152"/>
        <end position="189"/>
    </location>
</feature>
<feature type="compositionally biased region" description="Basic and acidic residues" evidence="8">
    <location>
        <begin position="94"/>
        <end position="112"/>
    </location>
</feature>
<dbReference type="GO" id="GO:0031902">
    <property type="term" value="C:late endosome membrane"/>
    <property type="evidence" value="ECO:0007669"/>
    <property type="project" value="TreeGrafter"/>
</dbReference>
<dbReference type="GO" id="GO:0005484">
    <property type="term" value="F:SNAP receptor activity"/>
    <property type="evidence" value="ECO:0007669"/>
    <property type="project" value="TreeGrafter"/>
</dbReference>
<dbReference type="GO" id="GO:0006906">
    <property type="term" value="P:vesicle fusion"/>
    <property type="evidence" value="ECO:0007669"/>
    <property type="project" value="TreeGrafter"/>
</dbReference>
<evidence type="ECO:0000256" key="8">
    <source>
        <dbReference type="SAM" id="MobiDB-lite"/>
    </source>
</evidence>
<comment type="subcellular location">
    <subcellularLocation>
        <location evidence="1">Membrane</location>
        <topology evidence="1">Single-pass type IV membrane protein</topology>
    </subcellularLocation>
</comment>
<dbReference type="Gene3D" id="1.20.5.110">
    <property type="match status" value="1"/>
</dbReference>
<keyword evidence="7" id="KW-0175">Coiled coil</keyword>
<dbReference type="SUPFAM" id="SSF58038">
    <property type="entry name" value="SNARE fusion complex"/>
    <property type="match status" value="1"/>
</dbReference>
<evidence type="ECO:0000256" key="4">
    <source>
        <dbReference type="ARBA" id="ARBA00022927"/>
    </source>
</evidence>
<keyword evidence="2" id="KW-0813">Transport</keyword>
<protein>
    <recommendedName>
        <fullName evidence="10">t-SNARE coiled-coil homology domain-containing protein</fullName>
    </recommendedName>
</protein>
<dbReference type="PROSITE" id="PS50192">
    <property type="entry name" value="T_SNARE"/>
    <property type="match status" value="1"/>
</dbReference>
<dbReference type="GO" id="GO:0015031">
    <property type="term" value="P:protein transport"/>
    <property type="evidence" value="ECO:0007669"/>
    <property type="project" value="UniProtKB-KW"/>
</dbReference>
<evidence type="ECO:0000256" key="3">
    <source>
        <dbReference type="ARBA" id="ARBA00022692"/>
    </source>
</evidence>
<comment type="caution">
    <text evidence="11">The sequence shown here is derived from an EMBL/GenBank/DDBJ whole genome shotgun (WGS) entry which is preliminary data.</text>
</comment>
<dbReference type="AlphaFoldDB" id="A0AAW2YSL4"/>
<organism evidence="11 12">
    <name type="scientific">Acrasis kona</name>
    <dbReference type="NCBI Taxonomy" id="1008807"/>
    <lineage>
        <taxon>Eukaryota</taxon>
        <taxon>Discoba</taxon>
        <taxon>Heterolobosea</taxon>
        <taxon>Tetramitia</taxon>
        <taxon>Eutetramitia</taxon>
        <taxon>Acrasidae</taxon>
        <taxon>Acrasis</taxon>
    </lineage>
</organism>
<dbReference type="InterPro" id="IPR000727">
    <property type="entry name" value="T_SNARE_dom"/>
</dbReference>
<evidence type="ECO:0000259" key="10">
    <source>
        <dbReference type="PROSITE" id="PS50192"/>
    </source>
</evidence>
<evidence type="ECO:0000256" key="6">
    <source>
        <dbReference type="ARBA" id="ARBA00023136"/>
    </source>
</evidence>
<evidence type="ECO:0000256" key="9">
    <source>
        <dbReference type="SAM" id="Phobius"/>
    </source>
</evidence>
<dbReference type="GO" id="GO:0012507">
    <property type="term" value="C:ER to Golgi transport vesicle membrane"/>
    <property type="evidence" value="ECO:0007669"/>
    <property type="project" value="TreeGrafter"/>
</dbReference>
<dbReference type="GO" id="GO:0000149">
    <property type="term" value="F:SNARE binding"/>
    <property type="evidence" value="ECO:0007669"/>
    <property type="project" value="TreeGrafter"/>
</dbReference>
<dbReference type="EMBL" id="JAOPGA020000657">
    <property type="protein sequence ID" value="KAL0480392.1"/>
    <property type="molecule type" value="Genomic_DNA"/>
</dbReference>
<sequence length="250" mass="28708">MPDIEYYEDEIRDLEKDINKTLLAIRKKVLEADEKLKKLKKANKKYAAAIKDHPDKGNYSDAKKEHKNEYRKLETHLEDMKSEISRNTLMGGDEPPKEEKKEKKKKGSEVREVTTNPRTGKVKVKDKELEDELFKEIYEMQGESLKIVQRLIAKADDTIDVAQESAEMLKKQREQLVRIDEKMDELGSNITRGRKEIVSFMRKLATDKVIMLIIILIVLGIIGLIIWRIVVAVLPKSTPAPTTPATPTPT</sequence>
<dbReference type="PANTHER" id="PTHR21230">
    <property type="entry name" value="VESICLE TRANSPORT V-SNARE PROTEIN VTI1-RELATED"/>
    <property type="match status" value="1"/>
</dbReference>
<evidence type="ECO:0000313" key="12">
    <source>
        <dbReference type="Proteomes" id="UP001431209"/>
    </source>
</evidence>
<dbReference type="Proteomes" id="UP001431209">
    <property type="component" value="Unassembled WGS sequence"/>
</dbReference>
<evidence type="ECO:0000256" key="7">
    <source>
        <dbReference type="SAM" id="Coils"/>
    </source>
</evidence>
<keyword evidence="6 9" id="KW-0472">Membrane</keyword>
<reference evidence="11 12" key="1">
    <citation type="submission" date="2024-03" db="EMBL/GenBank/DDBJ databases">
        <title>The Acrasis kona genome and developmental transcriptomes reveal deep origins of eukaryotic multicellular pathways.</title>
        <authorList>
            <person name="Sheikh S."/>
            <person name="Fu C.-J."/>
            <person name="Brown M.W."/>
            <person name="Baldauf S.L."/>
        </authorList>
    </citation>
    <scope>NUCLEOTIDE SEQUENCE [LARGE SCALE GENOMIC DNA]</scope>
    <source>
        <strain evidence="11 12">ATCC MYA-3509</strain>
    </source>
</reference>
<evidence type="ECO:0000313" key="11">
    <source>
        <dbReference type="EMBL" id="KAL0480392.1"/>
    </source>
</evidence>
<name>A0AAW2YSL4_9EUKA</name>
<dbReference type="GO" id="GO:0005794">
    <property type="term" value="C:Golgi apparatus"/>
    <property type="evidence" value="ECO:0007669"/>
    <property type="project" value="TreeGrafter"/>
</dbReference>
<keyword evidence="12" id="KW-1185">Reference proteome</keyword>
<dbReference type="GO" id="GO:0005789">
    <property type="term" value="C:endoplasmic reticulum membrane"/>
    <property type="evidence" value="ECO:0007669"/>
    <property type="project" value="TreeGrafter"/>
</dbReference>
<keyword evidence="5 9" id="KW-1133">Transmembrane helix</keyword>
<evidence type="ECO:0000256" key="5">
    <source>
        <dbReference type="ARBA" id="ARBA00022989"/>
    </source>
</evidence>
<evidence type="ECO:0000256" key="2">
    <source>
        <dbReference type="ARBA" id="ARBA00022448"/>
    </source>
</evidence>
<feature type="region of interest" description="Disordered" evidence="8">
    <location>
        <begin position="50"/>
        <end position="119"/>
    </location>
</feature>
<feature type="compositionally biased region" description="Basic and acidic residues" evidence="8">
    <location>
        <begin position="50"/>
        <end position="84"/>
    </location>
</feature>
<dbReference type="PANTHER" id="PTHR21230:SF79">
    <property type="entry name" value="T-SNARE COILED-COIL HOMOLOGY DOMAIN-CONTAINING PROTEIN"/>
    <property type="match status" value="1"/>
</dbReference>
<evidence type="ECO:0000256" key="1">
    <source>
        <dbReference type="ARBA" id="ARBA00004211"/>
    </source>
</evidence>
<gene>
    <name evidence="11" type="ORF">AKO1_011061</name>
</gene>
<accession>A0AAW2YSL4</accession>